<dbReference type="Proteomes" id="UP000276133">
    <property type="component" value="Unassembled WGS sequence"/>
</dbReference>
<reference evidence="1 2" key="1">
    <citation type="journal article" date="2018" name="Sci. Rep.">
        <title>Genomic signatures of local adaptation to the degree of environmental predictability in rotifers.</title>
        <authorList>
            <person name="Franch-Gras L."/>
            <person name="Hahn C."/>
            <person name="Garcia-Roger E.M."/>
            <person name="Carmona M.J."/>
            <person name="Serra M."/>
            <person name="Gomez A."/>
        </authorList>
    </citation>
    <scope>NUCLEOTIDE SEQUENCE [LARGE SCALE GENOMIC DNA]</scope>
    <source>
        <strain evidence="1">HYR1</strain>
    </source>
</reference>
<gene>
    <name evidence="1" type="ORF">BpHYR1_036511</name>
</gene>
<dbReference type="EMBL" id="REGN01002972">
    <property type="protein sequence ID" value="RNA25134.1"/>
    <property type="molecule type" value="Genomic_DNA"/>
</dbReference>
<sequence>MQLPLCQVGAVAQKGTGKHLPIIHWDRKGTYLCSKLTTKRTKKNWAKLFELVFWFIYIVC</sequence>
<accession>A0A3M7RNM9</accession>
<evidence type="ECO:0000313" key="2">
    <source>
        <dbReference type="Proteomes" id="UP000276133"/>
    </source>
</evidence>
<dbReference type="AlphaFoldDB" id="A0A3M7RNM9"/>
<comment type="caution">
    <text evidence="1">The sequence shown here is derived from an EMBL/GenBank/DDBJ whole genome shotgun (WGS) entry which is preliminary data.</text>
</comment>
<name>A0A3M7RNM9_BRAPC</name>
<protein>
    <submittedName>
        <fullName evidence="1">Uncharacterized protein</fullName>
    </submittedName>
</protein>
<evidence type="ECO:0000313" key="1">
    <source>
        <dbReference type="EMBL" id="RNA25134.1"/>
    </source>
</evidence>
<proteinExistence type="predicted"/>
<organism evidence="1 2">
    <name type="scientific">Brachionus plicatilis</name>
    <name type="common">Marine rotifer</name>
    <name type="synonym">Brachionus muelleri</name>
    <dbReference type="NCBI Taxonomy" id="10195"/>
    <lineage>
        <taxon>Eukaryota</taxon>
        <taxon>Metazoa</taxon>
        <taxon>Spiralia</taxon>
        <taxon>Gnathifera</taxon>
        <taxon>Rotifera</taxon>
        <taxon>Eurotatoria</taxon>
        <taxon>Monogononta</taxon>
        <taxon>Pseudotrocha</taxon>
        <taxon>Ploima</taxon>
        <taxon>Brachionidae</taxon>
        <taxon>Brachionus</taxon>
    </lineage>
</organism>
<keyword evidence="2" id="KW-1185">Reference proteome</keyword>